<comment type="caution">
    <text evidence="4">The sequence shown here is derived from an EMBL/GenBank/DDBJ whole genome shotgun (WGS) entry which is preliminary data.</text>
</comment>
<dbReference type="Pfam" id="PF17794">
    <property type="entry name" value="Vault_2"/>
    <property type="match status" value="1"/>
</dbReference>
<dbReference type="Pfam" id="PF01505">
    <property type="entry name" value="Vault"/>
    <property type="match status" value="1"/>
</dbReference>
<gene>
    <name evidence="4" type="ORF">P879_08422</name>
</gene>
<dbReference type="FunFam" id="2.30.30.560:FF:000002">
    <property type="entry name" value="Major vault protein-alpha"/>
    <property type="match status" value="1"/>
</dbReference>
<feature type="domain" description="Major vault protein repeat" evidence="2">
    <location>
        <begin position="112"/>
        <end position="148"/>
    </location>
</feature>
<dbReference type="GO" id="GO:0005634">
    <property type="term" value="C:nucleus"/>
    <property type="evidence" value="ECO:0007669"/>
    <property type="project" value="TreeGrafter"/>
</dbReference>
<name>A0A8T0DMT6_9TREM</name>
<dbReference type="EMBL" id="JTDF01003153">
    <property type="protein sequence ID" value="KAF8568037.1"/>
    <property type="molecule type" value="Genomic_DNA"/>
</dbReference>
<dbReference type="InterPro" id="IPR043023">
    <property type="entry name" value="MVP_rep_sf"/>
</dbReference>
<comment type="subcellular location">
    <subcellularLocation>
        <location evidence="1">Cytoplasm</location>
    </subcellularLocation>
</comment>
<keyword evidence="5" id="KW-1185">Reference proteome</keyword>
<dbReference type="OrthoDB" id="6125719at2759"/>
<dbReference type="Gene3D" id="2.30.30.570">
    <property type="match status" value="1"/>
</dbReference>
<evidence type="ECO:0000259" key="2">
    <source>
        <dbReference type="Pfam" id="PF01505"/>
    </source>
</evidence>
<feature type="repeat" description="MVP" evidence="1">
    <location>
        <begin position="55"/>
        <end position="114"/>
    </location>
</feature>
<organism evidence="4 5">
    <name type="scientific">Paragonimus westermani</name>
    <dbReference type="NCBI Taxonomy" id="34504"/>
    <lineage>
        <taxon>Eukaryota</taxon>
        <taxon>Metazoa</taxon>
        <taxon>Spiralia</taxon>
        <taxon>Lophotrochozoa</taxon>
        <taxon>Platyhelminthes</taxon>
        <taxon>Trematoda</taxon>
        <taxon>Digenea</taxon>
        <taxon>Plagiorchiida</taxon>
        <taxon>Troglotremata</taxon>
        <taxon>Troglotrematidae</taxon>
        <taxon>Paragonimus</taxon>
    </lineage>
</organism>
<dbReference type="InterPro" id="IPR041139">
    <property type="entry name" value="MVP_rep_dom"/>
</dbReference>
<dbReference type="PANTHER" id="PTHR14165:SF3">
    <property type="entry name" value="MAJOR VAULT PROTEIN"/>
    <property type="match status" value="1"/>
</dbReference>
<evidence type="ECO:0000313" key="4">
    <source>
        <dbReference type="EMBL" id="KAF8568037.1"/>
    </source>
</evidence>
<dbReference type="Gene3D" id="2.30.30.550">
    <property type="entry name" value="Major Vault Protein repeat"/>
    <property type="match status" value="1"/>
</dbReference>
<dbReference type="GO" id="GO:0005737">
    <property type="term" value="C:cytoplasm"/>
    <property type="evidence" value="ECO:0007669"/>
    <property type="project" value="UniProtKB-SubCell"/>
</dbReference>
<keyword evidence="1" id="KW-0963">Cytoplasm</keyword>
<dbReference type="InterPro" id="IPR002499">
    <property type="entry name" value="Vault_N"/>
</dbReference>
<dbReference type="AlphaFoldDB" id="A0A8T0DMT6"/>
<evidence type="ECO:0000259" key="3">
    <source>
        <dbReference type="Pfam" id="PF17794"/>
    </source>
</evidence>
<dbReference type="InterPro" id="IPR039059">
    <property type="entry name" value="MVP"/>
</dbReference>
<evidence type="ECO:0000313" key="5">
    <source>
        <dbReference type="Proteomes" id="UP000699462"/>
    </source>
</evidence>
<dbReference type="PROSITE" id="PS51224">
    <property type="entry name" value="MVP"/>
    <property type="match status" value="1"/>
</dbReference>
<dbReference type="Gene3D" id="2.30.30.560">
    <property type="match status" value="1"/>
</dbReference>
<evidence type="ECO:0008006" key="6">
    <source>
        <dbReference type="Google" id="ProtNLM"/>
    </source>
</evidence>
<protein>
    <recommendedName>
        <fullName evidence="6">Major vault protein</fullName>
    </recommendedName>
</protein>
<dbReference type="GO" id="GO:1990904">
    <property type="term" value="C:ribonucleoprotein complex"/>
    <property type="evidence" value="ECO:0007669"/>
    <property type="project" value="UniProtKB-UniRule"/>
</dbReference>
<dbReference type="InterPro" id="IPR043179">
    <property type="entry name" value="Vault_2_sf"/>
</dbReference>
<proteinExistence type="predicted"/>
<accession>A0A8T0DMT6</accession>
<sequence length="168" mass="19079">MTLQNITSIPPHHYVHVLDLNSNTQNLVLGPRSYVCKEHERFACEPRKMISLLPMEYCVIENPVVAENGVPLVDQNGQVKLRLGEKDYRFHQEPFALYPNEELCGEVEPLPVVLADSALRLRALCDHTESDGTKRQTCDEWLFEGPGERCLLPSNRSRTSWHGGSSHD</sequence>
<feature type="domain" description="Major vault protein repeat" evidence="3">
    <location>
        <begin position="49"/>
        <end position="107"/>
    </location>
</feature>
<dbReference type="InterPro" id="IPR041134">
    <property type="entry name" value="Vault_2"/>
</dbReference>
<dbReference type="Proteomes" id="UP000699462">
    <property type="component" value="Unassembled WGS sequence"/>
</dbReference>
<evidence type="ECO:0000256" key="1">
    <source>
        <dbReference type="PROSITE-ProRule" id="PRU00571"/>
    </source>
</evidence>
<dbReference type="PANTHER" id="PTHR14165">
    <property type="entry name" value="MAJOR VAULT PROTEIN"/>
    <property type="match status" value="1"/>
</dbReference>
<reference evidence="4 5" key="1">
    <citation type="submission" date="2019-07" db="EMBL/GenBank/DDBJ databases">
        <title>Annotation for the trematode Paragonimus westermani.</title>
        <authorList>
            <person name="Choi Y.-J."/>
        </authorList>
    </citation>
    <scope>NUCLEOTIDE SEQUENCE [LARGE SCALE GENOMIC DNA]</scope>
    <source>
        <strain evidence="4">180907_Pwestermani</strain>
    </source>
</reference>
<keyword evidence="1" id="KW-0687">Ribonucleoprotein</keyword>